<gene>
    <name evidence="2" type="ORF">CDL15_Pgr019326</name>
</gene>
<evidence type="ECO:0000313" key="3">
    <source>
        <dbReference type="Proteomes" id="UP000197138"/>
    </source>
</evidence>
<feature type="compositionally biased region" description="Basic and acidic residues" evidence="1">
    <location>
        <begin position="22"/>
        <end position="34"/>
    </location>
</feature>
<dbReference type="Proteomes" id="UP000197138">
    <property type="component" value="Unassembled WGS sequence"/>
</dbReference>
<reference evidence="3" key="1">
    <citation type="journal article" date="2017" name="Plant J.">
        <title>The pomegranate (Punica granatum L.) genome and the genomics of punicalagin biosynthesis.</title>
        <authorList>
            <person name="Qin G."/>
            <person name="Xu C."/>
            <person name="Ming R."/>
            <person name="Tang H."/>
            <person name="Guyot R."/>
            <person name="Kramer E.M."/>
            <person name="Hu Y."/>
            <person name="Yi X."/>
            <person name="Qi Y."/>
            <person name="Xu X."/>
            <person name="Gao Z."/>
            <person name="Pan H."/>
            <person name="Jian J."/>
            <person name="Tian Y."/>
            <person name="Yue Z."/>
            <person name="Xu Y."/>
        </authorList>
    </citation>
    <scope>NUCLEOTIDE SEQUENCE [LARGE SCALE GENOMIC DNA]</scope>
    <source>
        <strain evidence="3">cv. Dabenzi</strain>
    </source>
</reference>
<protein>
    <submittedName>
        <fullName evidence="2">Uncharacterized protein</fullName>
    </submittedName>
</protein>
<name>A0A218X705_PUNGR</name>
<organism evidence="2 3">
    <name type="scientific">Punica granatum</name>
    <name type="common">Pomegranate</name>
    <dbReference type="NCBI Taxonomy" id="22663"/>
    <lineage>
        <taxon>Eukaryota</taxon>
        <taxon>Viridiplantae</taxon>
        <taxon>Streptophyta</taxon>
        <taxon>Embryophyta</taxon>
        <taxon>Tracheophyta</taxon>
        <taxon>Spermatophyta</taxon>
        <taxon>Magnoliopsida</taxon>
        <taxon>eudicotyledons</taxon>
        <taxon>Gunneridae</taxon>
        <taxon>Pentapetalae</taxon>
        <taxon>rosids</taxon>
        <taxon>malvids</taxon>
        <taxon>Myrtales</taxon>
        <taxon>Lythraceae</taxon>
        <taxon>Punica</taxon>
    </lineage>
</organism>
<evidence type="ECO:0000313" key="2">
    <source>
        <dbReference type="EMBL" id="OWM80162.1"/>
    </source>
</evidence>
<comment type="caution">
    <text evidence="2">The sequence shown here is derived from an EMBL/GenBank/DDBJ whole genome shotgun (WGS) entry which is preliminary data.</text>
</comment>
<accession>A0A218X705</accession>
<dbReference type="EMBL" id="MTKT01002270">
    <property type="protein sequence ID" value="OWM80162.1"/>
    <property type="molecule type" value="Genomic_DNA"/>
</dbReference>
<evidence type="ECO:0000256" key="1">
    <source>
        <dbReference type="SAM" id="MobiDB-lite"/>
    </source>
</evidence>
<dbReference type="AlphaFoldDB" id="A0A218X705"/>
<feature type="region of interest" description="Disordered" evidence="1">
    <location>
        <begin position="1"/>
        <end position="40"/>
    </location>
</feature>
<sequence length="127" mass="14536">MMADRVKGSARRRSPDNLEPDSGGKDGDWEKALDTEPDVEDIQSRGSAWSQISTVLSVCKRQAKWVDVSGLRSLWSHELMKLGIELEEKVQLWRVCHMKPEEAHHLEEVQRWFGLERSVRIGRGGAR</sequence>
<proteinExistence type="predicted"/>